<gene>
    <name evidence="2" type="ORF">ADK41_00355</name>
</gene>
<organism evidence="2 3">
    <name type="scientific">Streptomyces caelestis</name>
    <dbReference type="NCBI Taxonomy" id="36816"/>
    <lineage>
        <taxon>Bacteria</taxon>
        <taxon>Bacillati</taxon>
        <taxon>Actinomycetota</taxon>
        <taxon>Actinomycetes</taxon>
        <taxon>Kitasatosporales</taxon>
        <taxon>Streptomycetaceae</taxon>
        <taxon>Streptomyces</taxon>
    </lineage>
</organism>
<sequence>MTDALVPPRLEQIIATRTRVGSVMPKAGGSLPEKPSNPDPALLVPGVLSRSLQVTDRPRPALQLGRGMRLRLLAAVRALLADGRLVGRKDVVRLGTLVLMAKAAHGTCRVETTARELGRWLGVSESTVDHEVLGVLREVDAVATRVLRGDDGLPTGVEYRVEPLWEARSDVGAPLALSKAELATLLRFVEALFAPGWGEQCATPPGLLVGRRGRGAASDRLALLLLALHARPDGRVPLIGGPLAKTVARHGRAAVTLARLLGCRVPVAATVLGRLVAAGVVSGGSGRLVVPAVAAAHGAEARVQDAAVLKGSASPDPVPAGDVAGCARCACRDDAGDELVLEGDGWRQLSWDDLDGAEEASGTAPRGLDDAESDLFAGQTVFESFEASCAAADPHADHAVVADVRGEGAGGFGFSGEAASGYCRQPVRAREGRNSGASDGGLQGDVPVVDGGDGPLRGEKPDLPLAEGESEVSAAASTLQAWRAASGGPPPVWAQVPKGLERVLEPVAMVWGQLDRLTTRRYVTKVVRAQLGEISGACGPEVDAERILQERLKRRLAQQGTVPITDPVGWLVGRALPRRAMCPDLRCDDGRRMDTRADCTACQMLILDGRALRARAFTKATTTLAGGRVDRFAFEAELNACWQQEAALAAVRREQAARERHARERVWAEQRAQYAAQEAARQALACEACGKPNTAGMCGQCRDERRVQELVAEAVDVAVATWGLGSELDRLDVVRRTERDMRGAVDQAVAELLAAGGGALPESVALAARLAAELQLGALRRRALSRFAYQPSAQAEYKKVLRIELHRLRRNFDASDDEIREAAEEAAHTARLNTAHALLEDRLRTLRSARPAAEVDTEPDWYAQAAAQVRALIRPAPPEHAVSVRRPTTSAAAPTVGSGEPAGVGA</sequence>
<proteinExistence type="predicted"/>
<reference evidence="2 3" key="1">
    <citation type="submission" date="2015-07" db="EMBL/GenBank/DDBJ databases">
        <authorList>
            <person name="Noorani M."/>
        </authorList>
    </citation>
    <scope>NUCLEOTIDE SEQUENCE [LARGE SCALE GENOMIC DNA]</scope>
    <source>
        <strain evidence="2 3">NRRL B-24567</strain>
    </source>
</reference>
<dbReference type="Proteomes" id="UP000037773">
    <property type="component" value="Unassembled WGS sequence"/>
</dbReference>
<evidence type="ECO:0000313" key="3">
    <source>
        <dbReference type="Proteomes" id="UP000037773"/>
    </source>
</evidence>
<comment type="caution">
    <text evidence="2">The sequence shown here is derived from an EMBL/GenBank/DDBJ whole genome shotgun (WGS) entry which is preliminary data.</text>
</comment>
<feature type="region of interest" description="Disordered" evidence="1">
    <location>
        <begin position="879"/>
        <end position="906"/>
    </location>
</feature>
<feature type="region of interest" description="Disordered" evidence="1">
    <location>
        <begin position="429"/>
        <end position="463"/>
    </location>
</feature>
<evidence type="ECO:0000313" key="2">
    <source>
        <dbReference type="EMBL" id="KOT46716.1"/>
    </source>
</evidence>
<protein>
    <submittedName>
        <fullName evidence="2">Uncharacterized protein</fullName>
    </submittedName>
</protein>
<evidence type="ECO:0000256" key="1">
    <source>
        <dbReference type="SAM" id="MobiDB-lite"/>
    </source>
</evidence>
<keyword evidence="3" id="KW-1185">Reference proteome</keyword>
<dbReference type="EMBL" id="LGCN01000001">
    <property type="protein sequence ID" value="KOT46716.1"/>
    <property type="molecule type" value="Genomic_DNA"/>
</dbReference>
<dbReference type="AlphaFoldDB" id="A0A0M9XB31"/>
<name>A0A0M9XB31_9ACTN</name>
<dbReference type="PATRIC" id="fig|36816.3.peg.74"/>
<accession>A0A0M9XB31</accession>